<accession>A0A7W6Y3S2</accession>
<dbReference type="Proteomes" id="UP000520770">
    <property type="component" value="Unassembled WGS sequence"/>
</dbReference>
<dbReference type="EMBL" id="JACIHM010000002">
    <property type="protein sequence ID" value="MBB4446139.1"/>
    <property type="molecule type" value="Genomic_DNA"/>
</dbReference>
<evidence type="ECO:0000313" key="3">
    <source>
        <dbReference type="EMBL" id="MBB4446139.1"/>
    </source>
</evidence>
<evidence type="ECO:0000313" key="2">
    <source>
        <dbReference type="EMBL" id="MBB4411450.1"/>
    </source>
</evidence>
<sequence length="105" mass="11510">MTTISLVAALSACAPTRAQYDALQTTLEGSPQVRAQAIADCTKRHWSSERTGNLAKLMNVQEKQAKSTFCNRLHGGLASGRITYEDVKSVWSTPTPNMIRVMQGR</sequence>
<dbReference type="EMBL" id="JACIGW010000002">
    <property type="protein sequence ID" value="MBB4348213.1"/>
    <property type="molecule type" value="Genomic_DNA"/>
</dbReference>
<dbReference type="EMBL" id="JACIGY010000002">
    <property type="protein sequence ID" value="MBB4411450.1"/>
    <property type="molecule type" value="Genomic_DNA"/>
</dbReference>
<dbReference type="AlphaFoldDB" id="A0A7W6Y3S2"/>
<dbReference type="Proteomes" id="UP000524535">
    <property type="component" value="Unassembled WGS sequence"/>
</dbReference>
<evidence type="ECO:0000313" key="5">
    <source>
        <dbReference type="Proteomes" id="UP000524535"/>
    </source>
</evidence>
<name>A0A7W6Y3S2_9HYPH</name>
<keyword evidence="5" id="KW-1185">Reference proteome</keyword>
<proteinExistence type="predicted"/>
<protein>
    <submittedName>
        <fullName evidence="3">Uncharacterized protein</fullName>
    </submittedName>
</protein>
<evidence type="ECO:0000313" key="6">
    <source>
        <dbReference type="Proteomes" id="UP000576087"/>
    </source>
</evidence>
<dbReference type="RefSeq" id="WP_183822685.1">
    <property type="nucleotide sequence ID" value="NZ_JACIGW010000002.1"/>
</dbReference>
<organism evidence="3 6">
    <name type="scientific">Aliirhizobium cellulosilyticum</name>
    <dbReference type="NCBI Taxonomy" id="393664"/>
    <lineage>
        <taxon>Bacteria</taxon>
        <taxon>Pseudomonadati</taxon>
        <taxon>Pseudomonadota</taxon>
        <taxon>Alphaproteobacteria</taxon>
        <taxon>Hyphomicrobiales</taxon>
        <taxon>Rhizobiaceae</taxon>
        <taxon>Aliirhizobium</taxon>
    </lineage>
</organism>
<dbReference type="Proteomes" id="UP000576087">
    <property type="component" value="Unassembled WGS sequence"/>
</dbReference>
<reference evidence="4 5" key="1">
    <citation type="submission" date="2020-08" db="EMBL/GenBank/DDBJ databases">
        <title>Genomic Encyclopedia of Type Strains, Phase IV (KMG-V): Genome sequencing to study the core and pangenomes of soil and plant-associated prokaryotes.</title>
        <authorList>
            <person name="Whitman W."/>
        </authorList>
    </citation>
    <scope>NUCLEOTIDE SEQUENCE [LARGE SCALE GENOMIC DNA]</scope>
    <source>
        <strain evidence="2 5">SEMIA 444</strain>
        <strain evidence="1 4">SEMIA 448</strain>
        <strain evidence="3 6">SEMIA 452</strain>
    </source>
</reference>
<evidence type="ECO:0000313" key="1">
    <source>
        <dbReference type="EMBL" id="MBB4348213.1"/>
    </source>
</evidence>
<comment type="caution">
    <text evidence="3">The sequence shown here is derived from an EMBL/GenBank/DDBJ whole genome shotgun (WGS) entry which is preliminary data.</text>
</comment>
<evidence type="ECO:0000313" key="4">
    <source>
        <dbReference type="Proteomes" id="UP000520770"/>
    </source>
</evidence>
<gene>
    <name evidence="2" type="ORF">GGE31_001955</name>
    <name evidence="1" type="ORF">GGE33_001955</name>
    <name evidence="3" type="ORF">GGE35_001955</name>
</gene>